<name>A0A1U7IBP4_9CYAN</name>
<evidence type="ECO:0000259" key="1">
    <source>
        <dbReference type="Pfam" id="PF13175"/>
    </source>
</evidence>
<evidence type="ECO:0000313" key="3">
    <source>
        <dbReference type="Proteomes" id="UP000185860"/>
    </source>
</evidence>
<reference evidence="2 3" key="1">
    <citation type="submission" date="2016-11" db="EMBL/GenBank/DDBJ databases">
        <title>Draft Genome Sequences of Nine Cyanobacterial Strains from Diverse Habitats.</title>
        <authorList>
            <person name="Zhu T."/>
            <person name="Hou S."/>
            <person name="Lu X."/>
            <person name="Hess W.R."/>
        </authorList>
    </citation>
    <scope>NUCLEOTIDE SEQUENCE [LARGE SCALE GENOMIC DNA]</scope>
    <source>
        <strain evidence="2 3">IAM M-71</strain>
    </source>
</reference>
<dbReference type="OrthoDB" id="9801813at2"/>
<protein>
    <recommendedName>
        <fullName evidence="1">Endonuclease GajA/Old nuclease/RecF-like AAA domain-containing protein</fullName>
    </recommendedName>
</protein>
<dbReference type="Gene3D" id="3.40.50.300">
    <property type="entry name" value="P-loop containing nucleotide triphosphate hydrolases"/>
    <property type="match status" value="1"/>
</dbReference>
<dbReference type="InterPro" id="IPR041685">
    <property type="entry name" value="AAA_GajA/Old/RecF-like"/>
</dbReference>
<dbReference type="PANTHER" id="PTHR43581:SF2">
    <property type="entry name" value="EXCINUCLEASE ATPASE SUBUNIT"/>
    <property type="match status" value="1"/>
</dbReference>
<dbReference type="EMBL" id="MRCE01000025">
    <property type="protein sequence ID" value="OKH33973.1"/>
    <property type="molecule type" value="Genomic_DNA"/>
</dbReference>
<dbReference type="Pfam" id="PF13175">
    <property type="entry name" value="AAA_15"/>
    <property type="match status" value="1"/>
</dbReference>
<sequence length="451" mass="52561">MNIKKISVEQLFGIFNHSILIKEDKITIIHGPNGFGKTALLRLIDGLFNAKYSELLSIPFKQLIIEMHDETILIINKDFKPKKVKRNSKETDLTLKIIKPGVETKEINLASDKSIIIAESIARRVPHLEQVSHDRWMDIRDGEILLAEEVIRRYKENYSYAEIPISRDKQSSEWDELRKTVNVYFIQTQRLYVLPEPINVRRDMRRERNSVVLAVSKYSQEIIEAIKEKESEYASLSQSLDRTFPFRLLEQGSDSKNFEDINVISSKLEGLEKSRFRLMEAGLLDKEENVDFQILKSRKLSKPFLSDYAKVLSVYFKDVEQKLGVFDEIANKIDLFREIIESHFTYKKLKIDKNRGFMFSTLDENPFPVENLSSGEQHQLVLLYELLFKIKPGSLILIDEPELSLHVAWQVAFLKDMKRITELTEFDLLLATHSPQIINNRWDLTVELKGP</sequence>
<dbReference type="STRING" id="454136.NIES2119_22040"/>
<dbReference type="AlphaFoldDB" id="A0A1U7IBP4"/>
<dbReference type="Proteomes" id="UP000185860">
    <property type="component" value="Unassembled WGS sequence"/>
</dbReference>
<dbReference type="InterPro" id="IPR051396">
    <property type="entry name" value="Bact_Antivir_Def_Nuclease"/>
</dbReference>
<gene>
    <name evidence="2" type="ORF">NIES2119_22040</name>
</gene>
<dbReference type="RefSeq" id="WP_073595644.1">
    <property type="nucleotide sequence ID" value="NZ_MRCE01000025.1"/>
</dbReference>
<dbReference type="InterPro" id="IPR027417">
    <property type="entry name" value="P-loop_NTPase"/>
</dbReference>
<dbReference type="PANTHER" id="PTHR43581">
    <property type="entry name" value="ATP/GTP PHOSPHATASE"/>
    <property type="match status" value="1"/>
</dbReference>
<comment type="caution">
    <text evidence="2">The sequence shown here is derived from an EMBL/GenBank/DDBJ whole genome shotgun (WGS) entry which is preliminary data.</text>
</comment>
<proteinExistence type="predicted"/>
<dbReference type="SUPFAM" id="SSF52540">
    <property type="entry name" value="P-loop containing nucleoside triphosphate hydrolases"/>
    <property type="match status" value="1"/>
</dbReference>
<evidence type="ECO:0000313" key="2">
    <source>
        <dbReference type="EMBL" id="OKH33973.1"/>
    </source>
</evidence>
<accession>A0A1U7IBP4</accession>
<feature type="domain" description="Endonuclease GajA/Old nuclease/RecF-like AAA" evidence="1">
    <location>
        <begin position="1"/>
        <end position="438"/>
    </location>
</feature>
<organism evidence="2 3">
    <name type="scientific">[Phormidium ambiguum] IAM M-71</name>
    <dbReference type="NCBI Taxonomy" id="454136"/>
    <lineage>
        <taxon>Bacteria</taxon>
        <taxon>Bacillati</taxon>
        <taxon>Cyanobacteriota</taxon>
        <taxon>Cyanophyceae</taxon>
        <taxon>Oscillatoriophycideae</taxon>
        <taxon>Aerosakkonematales</taxon>
        <taxon>Aerosakkonemataceae</taxon>
        <taxon>Floridanema</taxon>
    </lineage>
</organism>